<dbReference type="AlphaFoldDB" id="A0A9D1DQQ1"/>
<dbReference type="Proteomes" id="UP000886785">
    <property type="component" value="Unassembled WGS sequence"/>
</dbReference>
<dbReference type="Pfam" id="PF04860">
    <property type="entry name" value="Phage_portal"/>
    <property type="match status" value="1"/>
</dbReference>
<dbReference type="InterPro" id="IPR006944">
    <property type="entry name" value="Phage/GTA_portal"/>
</dbReference>
<sequence length="401" mass="45135">MGKKDKPKVRAEPKKKEKAQKRSAAWVCSSAAWDSLICEGYTSLAQNPEISAAVDTIARLIGSMTIHLMENTDDGDIRVRNELSRKVDIYPNSNMTRSAFIQWIIRTLMLDGNGNAVVYPQTRRGILRDLIPIPASLTSFMPDGDWGYKVFIAGREYDPEDVLHFVLNPGSYYPWMGEGYRVPLAEVADNLNQAAETQKGFMQSKWKPSIIVKVDGLVDEFSDPAGRQKLLDAYINTSRAGEPWLIPAEQFSVEQVRPLTLSDLALSDMVTLDKRTVASILGVPPFVLGVGDFHRDAWNNFINSCVMPLARSIEQEMTKKLLYNPAWFFRFNARSLYNYDLRDLSQIADDQFVRGIMTGNEVRDWLSLSPKAGLDELVILENYIPRGMIGDQNKLNGGEQS</sequence>
<dbReference type="NCBIfam" id="TIGR01537">
    <property type="entry name" value="portal_HK97"/>
    <property type="match status" value="1"/>
</dbReference>
<organism evidence="2 3">
    <name type="scientific">Candidatus Gallacutalibacter pullicola</name>
    <dbReference type="NCBI Taxonomy" id="2840830"/>
    <lineage>
        <taxon>Bacteria</taxon>
        <taxon>Bacillati</taxon>
        <taxon>Bacillota</taxon>
        <taxon>Clostridia</taxon>
        <taxon>Eubacteriales</taxon>
        <taxon>Candidatus Gallacutalibacter</taxon>
    </lineage>
</organism>
<comment type="caution">
    <text evidence="2">The sequence shown here is derived from an EMBL/GenBank/DDBJ whole genome shotgun (WGS) entry which is preliminary data.</text>
</comment>
<name>A0A9D1DQQ1_9FIRM</name>
<evidence type="ECO:0000313" key="3">
    <source>
        <dbReference type="Proteomes" id="UP000886785"/>
    </source>
</evidence>
<gene>
    <name evidence="2" type="ORF">IAA54_05670</name>
</gene>
<reference evidence="2" key="2">
    <citation type="journal article" date="2021" name="PeerJ">
        <title>Extensive microbial diversity within the chicken gut microbiome revealed by metagenomics and culture.</title>
        <authorList>
            <person name="Gilroy R."/>
            <person name="Ravi A."/>
            <person name="Getino M."/>
            <person name="Pursley I."/>
            <person name="Horton D.L."/>
            <person name="Alikhan N.F."/>
            <person name="Baker D."/>
            <person name="Gharbi K."/>
            <person name="Hall N."/>
            <person name="Watson M."/>
            <person name="Adriaenssens E.M."/>
            <person name="Foster-Nyarko E."/>
            <person name="Jarju S."/>
            <person name="Secka A."/>
            <person name="Antonio M."/>
            <person name="Oren A."/>
            <person name="Chaudhuri R.R."/>
            <person name="La Ragione R."/>
            <person name="Hildebrand F."/>
            <person name="Pallen M.J."/>
        </authorList>
    </citation>
    <scope>NUCLEOTIDE SEQUENCE</scope>
    <source>
        <strain evidence="2">ChiSjej1B19-7085</strain>
    </source>
</reference>
<protein>
    <submittedName>
        <fullName evidence="2">Phage portal protein</fullName>
    </submittedName>
</protein>
<evidence type="ECO:0000313" key="2">
    <source>
        <dbReference type="EMBL" id="HIR57139.1"/>
    </source>
</evidence>
<proteinExistence type="predicted"/>
<evidence type="ECO:0000256" key="1">
    <source>
        <dbReference type="SAM" id="MobiDB-lite"/>
    </source>
</evidence>
<accession>A0A9D1DQQ1</accession>
<reference evidence="2" key="1">
    <citation type="submission" date="2020-10" db="EMBL/GenBank/DDBJ databases">
        <authorList>
            <person name="Gilroy R."/>
        </authorList>
    </citation>
    <scope>NUCLEOTIDE SEQUENCE</scope>
    <source>
        <strain evidence="2">ChiSjej1B19-7085</strain>
    </source>
</reference>
<dbReference type="InterPro" id="IPR006427">
    <property type="entry name" value="Portal_HK97"/>
</dbReference>
<feature type="region of interest" description="Disordered" evidence="1">
    <location>
        <begin position="1"/>
        <end position="20"/>
    </location>
</feature>
<dbReference type="EMBL" id="DVHF01000064">
    <property type="protein sequence ID" value="HIR57139.1"/>
    <property type="molecule type" value="Genomic_DNA"/>
</dbReference>